<accession>A0AB39ETE7</accession>
<evidence type="ECO:0008006" key="2">
    <source>
        <dbReference type="Google" id="ProtNLM"/>
    </source>
</evidence>
<name>A0AB39ETE7_9BURK</name>
<proteinExistence type="predicted"/>
<dbReference type="RefSeq" id="WP_368655443.1">
    <property type="nucleotide sequence ID" value="NZ_CP158262.1"/>
</dbReference>
<organism evidence="1">
    <name type="scientific">Castellaniella ginsengisoli</name>
    <dbReference type="NCBI Taxonomy" id="546114"/>
    <lineage>
        <taxon>Bacteria</taxon>
        <taxon>Pseudomonadati</taxon>
        <taxon>Pseudomonadota</taxon>
        <taxon>Betaproteobacteria</taxon>
        <taxon>Burkholderiales</taxon>
        <taxon>Alcaligenaceae</taxon>
        <taxon>Castellaniella</taxon>
    </lineage>
</organism>
<dbReference type="EMBL" id="CP158262">
    <property type="protein sequence ID" value="XDJ68783.1"/>
    <property type="molecule type" value="Genomic_DNA"/>
</dbReference>
<gene>
    <name evidence="1" type="ORF">ABRY94_11970</name>
</gene>
<reference evidence="1" key="1">
    <citation type="submission" date="2024-05" db="EMBL/GenBank/DDBJ databases">
        <authorList>
            <person name="Luo Y.-C."/>
            <person name="Nicholds J."/>
            <person name="Mortimer T."/>
            <person name="Maboni G."/>
        </authorList>
    </citation>
    <scope>NUCLEOTIDE SEQUENCE</scope>
    <source>
        <strain evidence="1">144863</strain>
    </source>
</reference>
<evidence type="ECO:0000313" key="1">
    <source>
        <dbReference type="EMBL" id="XDJ68783.1"/>
    </source>
</evidence>
<protein>
    <recommendedName>
        <fullName evidence="2">DUF4240 domain-containing protein</fullName>
    </recommendedName>
</protein>
<sequence length="178" mass="20522">MSYTTIKAIWPGEKHEDLEELRNSHGSAPVIWGALCERYLGNRNAWLFHAEDLWPLYKRQDIPVCLRAVLMMTFDRAYVERKDYARAASDIEEFLRIAPPPENHVNHWPRLAELFRSNPDIPAIGLHCTSVSEDPFQGPWNEDAEDYDPPDWGQCWSVYDDDVLRPSAALQGESHDAT</sequence>
<dbReference type="AlphaFoldDB" id="A0AB39ETE7"/>